<keyword evidence="1 2" id="KW-0812">Transmembrane</keyword>
<comment type="caution">
    <text evidence="2">The sequence shown here is derived from an EMBL/GenBank/DDBJ whole genome shotgun (WGS) entry which is preliminary data.</text>
</comment>
<feature type="transmembrane region" description="Helical" evidence="1">
    <location>
        <begin position="43"/>
        <end position="66"/>
    </location>
</feature>
<reference evidence="2" key="2">
    <citation type="journal article" date="2023" name="BMC Genomics">
        <title>Pest status, molecular evolution, and epigenetic factors derived from the genome assembly of Frankliniella fusca, a thysanopteran phytovirus vector.</title>
        <authorList>
            <person name="Catto M.A."/>
            <person name="Labadie P.E."/>
            <person name="Jacobson A.L."/>
            <person name="Kennedy G.G."/>
            <person name="Srinivasan R."/>
            <person name="Hunt B.G."/>
        </authorList>
    </citation>
    <scope>NUCLEOTIDE SEQUENCE</scope>
    <source>
        <strain evidence="2">PL_HMW_Pooled</strain>
    </source>
</reference>
<name>A0AAE1LLN7_9NEOP</name>
<keyword evidence="3" id="KW-1185">Reference proteome</keyword>
<organism evidence="2 3">
    <name type="scientific">Frankliniella fusca</name>
    <dbReference type="NCBI Taxonomy" id="407009"/>
    <lineage>
        <taxon>Eukaryota</taxon>
        <taxon>Metazoa</taxon>
        <taxon>Ecdysozoa</taxon>
        <taxon>Arthropoda</taxon>
        <taxon>Hexapoda</taxon>
        <taxon>Insecta</taxon>
        <taxon>Pterygota</taxon>
        <taxon>Neoptera</taxon>
        <taxon>Paraneoptera</taxon>
        <taxon>Thysanoptera</taxon>
        <taxon>Terebrantia</taxon>
        <taxon>Thripoidea</taxon>
        <taxon>Thripidae</taxon>
        <taxon>Frankliniella</taxon>
    </lineage>
</organism>
<reference evidence="2" key="1">
    <citation type="submission" date="2021-07" db="EMBL/GenBank/DDBJ databases">
        <authorList>
            <person name="Catto M.A."/>
            <person name="Jacobson A."/>
            <person name="Kennedy G."/>
            <person name="Labadie P."/>
            <person name="Hunt B.G."/>
            <person name="Srinivasan R."/>
        </authorList>
    </citation>
    <scope>NUCLEOTIDE SEQUENCE</scope>
    <source>
        <strain evidence="2">PL_HMW_Pooled</strain>
        <tissue evidence="2">Head</tissue>
    </source>
</reference>
<evidence type="ECO:0000313" key="2">
    <source>
        <dbReference type="EMBL" id="KAK3923164.1"/>
    </source>
</evidence>
<evidence type="ECO:0000313" key="3">
    <source>
        <dbReference type="Proteomes" id="UP001219518"/>
    </source>
</evidence>
<gene>
    <name evidence="2" type="ORF">KUF71_000246</name>
</gene>
<keyword evidence="1" id="KW-1133">Transmembrane helix</keyword>
<protein>
    <submittedName>
        <fullName evidence="2">RING finger and transmembrane domain-containing protein 2</fullName>
    </submittedName>
</protein>
<proteinExistence type="predicted"/>
<evidence type="ECO:0000256" key="1">
    <source>
        <dbReference type="SAM" id="Phobius"/>
    </source>
</evidence>
<feature type="transmembrane region" description="Helical" evidence="1">
    <location>
        <begin position="12"/>
        <end position="31"/>
    </location>
</feature>
<dbReference type="EMBL" id="JAHWGI010001142">
    <property type="protein sequence ID" value="KAK3923164.1"/>
    <property type="molecule type" value="Genomic_DNA"/>
</dbReference>
<accession>A0AAE1LLN7</accession>
<dbReference type="Proteomes" id="UP001219518">
    <property type="component" value="Unassembled WGS sequence"/>
</dbReference>
<keyword evidence="1" id="KW-0472">Membrane</keyword>
<dbReference type="AlphaFoldDB" id="A0AAE1LLN7"/>
<sequence length="88" mass="10245">MDLSAMKTSTPSSVVPTPILYMMGSSAMVFWRDSDELVRFFEQWPIVVSCFHLKFMNMRNGCLILISFKKIIKSRMQCKKNGIYRLTI</sequence>